<gene>
    <name evidence="2" type="ORF">PSTG_17599</name>
</gene>
<feature type="region of interest" description="Disordered" evidence="1">
    <location>
        <begin position="17"/>
        <end position="43"/>
    </location>
</feature>
<feature type="region of interest" description="Disordered" evidence="1">
    <location>
        <begin position="70"/>
        <end position="97"/>
    </location>
</feature>
<organism evidence="2 3">
    <name type="scientific">Puccinia striiformis f. sp. tritici PST-78</name>
    <dbReference type="NCBI Taxonomy" id="1165861"/>
    <lineage>
        <taxon>Eukaryota</taxon>
        <taxon>Fungi</taxon>
        <taxon>Dikarya</taxon>
        <taxon>Basidiomycota</taxon>
        <taxon>Pucciniomycotina</taxon>
        <taxon>Pucciniomycetes</taxon>
        <taxon>Pucciniales</taxon>
        <taxon>Pucciniaceae</taxon>
        <taxon>Puccinia</taxon>
    </lineage>
</organism>
<name>A0A0L0UQ93_9BASI</name>
<dbReference type="Proteomes" id="UP000054564">
    <property type="component" value="Unassembled WGS sequence"/>
</dbReference>
<comment type="caution">
    <text evidence="2">The sequence shown here is derived from an EMBL/GenBank/DDBJ whole genome shotgun (WGS) entry which is preliminary data.</text>
</comment>
<evidence type="ECO:0000256" key="1">
    <source>
        <dbReference type="SAM" id="MobiDB-lite"/>
    </source>
</evidence>
<dbReference type="AlphaFoldDB" id="A0A0L0UQ93"/>
<evidence type="ECO:0000313" key="2">
    <source>
        <dbReference type="EMBL" id="KNE88949.1"/>
    </source>
</evidence>
<accession>A0A0L0UQ93</accession>
<sequence length="97" mass="11201">MAGLISQKSFRCQQRFRDIAEHHGNEGNNPNNDLQQQVARRGVGLSHILPPKRGELLRQKRNIPIHWQTIPGRTLTNPQSMDHQPFLRPSHAKEVRI</sequence>
<protein>
    <submittedName>
        <fullName evidence="2">Uncharacterized protein</fullName>
    </submittedName>
</protein>
<proteinExistence type="predicted"/>
<evidence type="ECO:0000313" key="3">
    <source>
        <dbReference type="Proteomes" id="UP000054564"/>
    </source>
</evidence>
<keyword evidence="3" id="KW-1185">Reference proteome</keyword>
<reference evidence="3" key="1">
    <citation type="submission" date="2014-03" db="EMBL/GenBank/DDBJ databases">
        <title>The Genome Sequence of Puccinia striiformis f. sp. tritici PST-78.</title>
        <authorList>
            <consortium name="The Broad Institute Genome Sequencing Platform"/>
            <person name="Cuomo C."/>
            <person name="Hulbert S."/>
            <person name="Chen X."/>
            <person name="Walker B."/>
            <person name="Young S.K."/>
            <person name="Zeng Q."/>
            <person name="Gargeya S."/>
            <person name="Fitzgerald M."/>
            <person name="Haas B."/>
            <person name="Abouelleil A."/>
            <person name="Alvarado L."/>
            <person name="Arachchi H.M."/>
            <person name="Berlin A.M."/>
            <person name="Chapman S.B."/>
            <person name="Goldberg J."/>
            <person name="Griggs A."/>
            <person name="Gujja S."/>
            <person name="Hansen M."/>
            <person name="Howarth C."/>
            <person name="Imamovic A."/>
            <person name="Larimer J."/>
            <person name="McCowan C."/>
            <person name="Montmayeur A."/>
            <person name="Murphy C."/>
            <person name="Neiman D."/>
            <person name="Pearson M."/>
            <person name="Priest M."/>
            <person name="Roberts A."/>
            <person name="Saif S."/>
            <person name="Shea T."/>
            <person name="Sisk P."/>
            <person name="Sykes S."/>
            <person name="Wortman J."/>
            <person name="Nusbaum C."/>
            <person name="Birren B."/>
        </authorList>
    </citation>
    <scope>NUCLEOTIDE SEQUENCE [LARGE SCALE GENOMIC DNA]</scope>
    <source>
        <strain evidence="3">race PST-78</strain>
    </source>
</reference>
<dbReference type="EMBL" id="AJIL01000662">
    <property type="protein sequence ID" value="KNE88949.1"/>
    <property type="molecule type" value="Genomic_DNA"/>
</dbReference>